<keyword evidence="7" id="KW-1133">Transmembrane helix</keyword>
<evidence type="ECO:0000256" key="5">
    <source>
        <dbReference type="ARBA" id="ARBA00022692"/>
    </source>
</evidence>
<reference evidence="12 13" key="1">
    <citation type="submission" date="2022-09" db="EMBL/GenBank/DDBJ databases">
        <authorList>
            <person name="Palmer J.M."/>
        </authorList>
    </citation>
    <scope>NUCLEOTIDE SEQUENCE [LARGE SCALE GENOMIC DNA]</scope>
    <source>
        <strain evidence="12 13">DSM 7382</strain>
    </source>
</reference>
<dbReference type="AlphaFoldDB" id="A0AAW0FW46"/>
<evidence type="ECO:0000256" key="10">
    <source>
        <dbReference type="ARBA" id="ARBA00023033"/>
    </source>
</evidence>
<comment type="similarity">
    <text evidence="3">Belongs to the cytochrome P450 family.</text>
</comment>
<proteinExistence type="inferred from homology"/>
<dbReference type="InterPro" id="IPR050364">
    <property type="entry name" value="Cytochrome_P450_fung"/>
</dbReference>
<evidence type="ECO:0000256" key="1">
    <source>
        <dbReference type="ARBA" id="ARBA00001971"/>
    </source>
</evidence>
<dbReference type="GO" id="GO:0016705">
    <property type="term" value="F:oxidoreductase activity, acting on paired donors, with incorporation or reduction of molecular oxygen"/>
    <property type="evidence" value="ECO:0007669"/>
    <property type="project" value="InterPro"/>
</dbReference>
<dbReference type="GO" id="GO:0016020">
    <property type="term" value="C:membrane"/>
    <property type="evidence" value="ECO:0007669"/>
    <property type="project" value="UniProtKB-SubCell"/>
</dbReference>
<keyword evidence="6" id="KW-0479">Metal-binding</keyword>
<protein>
    <recommendedName>
        <fullName evidence="14">Cytochrome P450</fullName>
    </recommendedName>
</protein>
<keyword evidence="4" id="KW-0349">Heme</keyword>
<evidence type="ECO:0000256" key="7">
    <source>
        <dbReference type="ARBA" id="ARBA00022989"/>
    </source>
</evidence>
<comment type="caution">
    <text evidence="12">The sequence shown here is derived from an EMBL/GenBank/DDBJ whole genome shotgun (WGS) entry which is preliminary data.</text>
</comment>
<evidence type="ECO:0008006" key="14">
    <source>
        <dbReference type="Google" id="ProtNLM"/>
    </source>
</evidence>
<evidence type="ECO:0000256" key="2">
    <source>
        <dbReference type="ARBA" id="ARBA00004370"/>
    </source>
</evidence>
<keyword evidence="10" id="KW-0503">Monooxygenase</keyword>
<dbReference type="GO" id="GO:0005506">
    <property type="term" value="F:iron ion binding"/>
    <property type="evidence" value="ECO:0007669"/>
    <property type="project" value="InterPro"/>
</dbReference>
<gene>
    <name evidence="12" type="ORF">QCA50_015160</name>
</gene>
<accession>A0AAW0FW46</accession>
<evidence type="ECO:0000256" key="8">
    <source>
        <dbReference type="ARBA" id="ARBA00023002"/>
    </source>
</evidence>
<evidence type="ECO:0000256" key="4">
    <source>
        <dbReference type="ARBA" id="ARBA00022617"/>
    </source>
</evidence>
<dbReference type="Proteomes" id="UP001385951">
    <property type="component" value="Unassembled WGS sequence"/>
</dbReference>
<keyword evidence="11" id="KW-0472">Membrane</keyword>
<dbReference type="PANTHER" id="PTHR46300">
    <property type="entry name" value="P450, PUTATIVE (EUROFUNG)-RELATED-RELATED"/>
    <property type="match status" value="1"/>
</dbReference>
<evidence type="ECO:0000256" key="3">
    <source>
        <dbReference type="ARBA" id="ARBA00010617"/>
    </source>
</evidence>
<keyword evidence="5" id="KW-0812">Transmembrane</keyword>
<dbReference type="GO" id="GO:0004497">
    <property type="term" value="F:monooxygenase activity"/>
    <property type="evidence" value="ECO:0007669"/>
    <property type="project" value="UniProtKB-KW"/>
</dbReference>
<sequence length="131" mass="15246">MIWSLTQQNFFEHTERQVASVILSAAFGTRCPHFTDSAASEFFSIEREFDTVIAPGTHPPIDLVPLLQYVPERWASWKTICKDLRKRQKGFYYRLLESCERRMNNGRNNGCFLEDVIINKETLGLTREMIA</sequence>
<evidence type="ECO:0000256" key="9">
    <source>
        <dbReference type="ARBA" id="ARBA00023004"/>
    </source>
</evidence>
<evidence type="ECO:0000256" key="11">
    <source>
        <dbReference type="ARBA" id="ARBA00023136"/>
    </source>
</evidence>
<evidence type="ECO:0000313" key="12">
    <source>
        <dbReference type="EMBL" id="KAK7681813.1"/>
    </source>
</evidence>
<dbReference type="InterPro" id="IPR036396">
    <property type="entry name" value="Cyt_P450_sf"/>
</dbReference>
<evidence type="ECO:0000313" key="13">
    <source>
        <dbReference type="Proteomes" id="UP001385951"/>
    </source>
</evidence>
<keyword evidence="13" id="KW-1185">Reference proteome</keyword>
<comment type="subcellular location">
    <subcellularLocation>
        <location evidence="2">Membrane</location>
    </subcellularLocation>
</comment>
<dbReference type="EMBL" id="JASBNA010000039">
    <property type="protein sequence ID" value="KAK7681813.1"/>
    <property type="molecule type" value="Genomic_DNA"/>
</dbReference>
<evidence type="ECO:0000256" key="6">
    <source>
        <dbReference type="ARBA" id="ARBA00022723"/>
    </source>
</evidence>
<dbReference type="SUPFAM" id="SSF48264">
    <property type="entry name" value="Cytochrome P450"/>
    <property type="match status" value="1"/>
</dbReference>
<keyword evidence="8" id="KW-0560">Oxidoreductase</keyword>
<dbReference type="GO" id="GO:0020037">
    <property type="term" value="F:heme binding"/>
    <property type="evidence" value="ECO:0007669"/>
    <property type="project" value="InterPro"/>
</dbReference>
<keyword evidence="9" id="KW-0408">Iron</keyword>
<comment type="cofactor">
    <cofactor evidence="1">
        <name>heme</name>
        <dbReference type="ChEBI" id="CHEBI:30413"/>
    </cofactor>
</comment>
<name>A0AAW0FW46_9APHY</name>
<organism evidence="12 13">
    <name type="scientific">Cerrena zonata</name>
    <dbReference type="NCBI Taxonomy" id="2478898"/>
    <lineage>
        <taxon>Eukaryota</taxon>
        <taxon>Fungi</taxon>
        <taxon>Dikarya</taxon>
        <taxon>Basidiomycota</taxon>
        <taxon>Agaricomycotina</taxon>
        <taxon>Agaricomycetes</taxon>
        <taxon>Polyporales</taxon>
        <taxon>Cerrenaceae</taxon>
        <taxon>Cerrena</taxon>
    </lineage>
</organism>
<dbReference type="Gene3D" id="1.10.630.10">
    <property type="entry name" value="Cytochrome P450"/>
    <property type="match status" value="1"/>
</dbReference>
<dbReference type="PANTHER" id="PTHR46300:SF2">
    <property type="entry name" value="CYTOCHROME P450 MONOOXYGENASE ALNH-RELATED"/>
    <property type="match status" value="1"/>
</dbReference>